<dbReference type="EMBL" id="SDLV01000025">
    <property type="protein sequence ID" value="THV58471.1"/>
    <property type="molecule type" value="Genomic_DNA"/>
</dbReference>
<accession>A0ABY2R5R2</accession>
<evidence type="ECO:0000313" key="2">
    <source>
        <dbReference type="EMBL" id="THV58471.1"/>
    </source>
</evidence>
<feature type="region of interest" description="Disordered" evidence="1">
    <location>
        <begin position="1"/>
        <end position="22"/>
    </location>
</feature>
<dbReference type="RefSeq" id="WP_076594650.1">
    <property type="nucleotide sequence ID" value="NZ_SDLV01000025.1"/>
</dbReference>
<dbReference type="Proteomes" id="UP000306038">
    <property type="component" value="Unassembled WGS sequence"/>
</dbReference>
<evidence type="ECO:0000313" key="3">
    <source>
        <dbReference type="Proteomes" id="UP000306038"/>
    </source>
</evidence>
<evidence type="ECO:0000256" key="1">
    <source>
        <dbReference type="SAM" id="MobiDB-lite"/>
    </source>
</evidence>
<name>A0ABY2R5R2_9FLAO</name>
<keyword evidence="3" id="KW-1185">Reference proteome</keyword>
<organism evidence="2 3">
    <name type="scientific">Chryseobacterium candidae</name>
    <dbReference type="NCBI Taxonomy" id="1978493"/>
    <lineage>
        <taxon>Bacteria</taxon>
        <taxon>Pseudomonadati</taxon>
        <taxon>Bacteroidota</taxon>
        <taxon>Flavobacteriia</taxon>
        <taxon>Flavobacteriales</taxon>
        <taxon>Weeksellaceae</taxon>
        <taxon>Chryseobacterium group</taxon>
        <taxon>Chryseobacterium</taxon>
    </lineage>
</organism>
<sequence>MACEIKKSVNTNSTIEKPEGNDGLIVEHDTEKTLLHPFFVSALKSIYNHENEDSKLADTTGFDDKRRD</sequence>
<comment type="caution">
    <text evidence="2">The sequence shown here is derived from an EMBL/GenBank/DDBJ whole genome shotgun (WGS) entry which is preliminary data.</text>
</comment>
<proteinExistence type="predicted"/>
<reference evidence="2 3" key="1">
    <citation type="submission" date="2019-01" db="EMBL/GenBank/DDBJ databases">
        <authorList>
            <person name="B I."/>
            <person name="Ch S."/>
            <person name="Ch V.R."/>
        </authorList>
    </citation>
    <scope>NUCLEOTIDE SEQUENCE [LARGE SCALE GENOMIC DNA]</scope>
    <source>
        <strain evidence="2 3">JC507</strain>
    </source>
</reference>
<protein>
    <submittedName>
        <fullName evidence="2">Uncharacterized protein</fullName>
    </submittedName>
</protein>
<gene>
    <name evidence="2" type="ORF">EK417_12685</name>
</gene>